<dbReference type="InterPro" id="IPR024079">
    <property type="entry name" value="MetalloPept_cat_dom_sf"/>
</dbReference>
<proteinExistence type="predicted"/>
<accession>A0A6U2PH21</accession>
<dbReference type="EMBL" id="HBGY01017490">
    <property type="protein sequence ID" value="CAD9584576.1"/>
    <property type="molecule type" value="Transcribed_RNA"/>
</dbReference>
<protein>
    <submittedName>
        <fullName evidence="1">Uncharacterized protein</fullName>
    </submittedName>
</protein>
<reference evidence="1" key="1">
    <citation type="submission" date="2021-01" db="EMBL/GenBank/DDBJ databases">
        <authorList>
            <person name="Corre E."/>
            <person name="Pelletier E."/>
            <person name="Niang G."/>
            <person name="Scheremetjew M."/>
            <person name="Finn R."/>
            <person name="Kale V."/>
            <person name="Holt S."/>
            <person name="Cochrane G."/>
            <person name="Meng A."/>
            <person name="Brown T."/>
            <person name="Cohen L."/>
        </authorList>
    </citation>
    <scope>NUCLEOTIDE SEQUENCE</scope>
    <source>
        <strain evidence="1">B650</strain>
    </source>
</reference>
<dbReference type="GO" id="GO:0008237">
    <property type="term" value="F:metallopeptidase activity"/>
    <property type="evidence" value="ECO:0007669"/>
    <property type="project" value="InterPro"/>
</dbReference>
<dbReference type="Gene3D" id="3.40.390.10">
    <property type="entry name" value="Collagenase (Catalytic Domain)"/>
    <property type="match status" value="1"/>
</dbReference>
<name>A0A6U2PH21_9STRA</name>
<dbReference type="EMBL" id="HBGY01017491">
    <property type="protein sequence ID" value="CAD9584581.1"/>
    <property type="molecule type" value="Transcribed_RNA"/>
</dbReference>
<dbReference type="SUPFAM" id="SSF55486">
    <property type="entry name" value="Metalloproteases ('zincins'), catalytic domain"/>
    <property type="match status" value="1"/>
</dbReference>
<organism evidence="1">
    <name type="scientific">Leptocylindrus danicus</name>
    <dbReference type="NCBI Taxonomy" id="163516"/>
    <lineage>
        <taxon>Eukaryota</taxon>
        <taxon>Sar</taxon>
        <taxon>Stramenopiles</taxon>
        <taxon>Ochrophyta</taxon>
        <taxon>Bacillariophyta</taxon>
        <taxon>Coscinodiscophyceae</taxon>
        <taxon>Chaetocerotophycidae</taxon>
        <taxon>Leptocylindrales</taxon>
        <taxon>Leptocylindraceae</taxon>
        <taxon>Leptocylindrus</taxon>
    </lineage>
</organism>
<sequence length="409" mass="46327">MTTVWSSSNQQPSDVPSATLSLQPAQQRQESLAKIDNRHHVYLSYRLRCGVTVFYRSEPNVIERCPTILTDLENDLTIAINTFPSSLHKFVQRTDIYVNCSYIYGPLTSPCKPTNSTAHHDKAWLLWACDKPEKTHCIEIYNCFEYQRTRLHWNGSGIILHELCHLIHQFVLDDGLSNAHVKELYDNAKLSGKYVNVLRRDWAGRDTDRDTAYAMVNHKEFFAEISVAYLCKSFQNLDYMSPAGEMIVVSPPFASPTALAALQMKHGIAATAHLRIHDPLDSDSDSCNDEYHNCKNGSVDFSGESHELTEEKQKYTGIRILEQMVLACFSKKQNDESSANSNSSNTDSAPPLAHCNKFYPFTSGQLASFDPELFAGISHLWDLIAKWEDDESAEEDVRPRDCIDVVFCI</sequence>
<evidence type="ECO:0000313" key="1">
    <source>
        <dbReference type="EMBL" id="CAD9584576.1"/>
    </source>
</evidence>
<evidence type="ECO:0000313" key="2">
    <source>
        <dbReference type="EMBL" id="CAD9584581.1"/>
    </source>
</evidence>
<dbReference type="AlphaFoldDB" id="A0A6U2PH21"/>
<gene>
    <name evidence="1" type="ORF">LDAN0321_LOCUS11345</name>
    <name evidence="2" type="ORF">LDAN0321_LOCUS11346</name>
</gene>